<feature type="region of interest" description="Disordered" evidence="1">
    <location>
        <begin position="157"/>
        <end position="176"/>
    </location>
</feature>
<dbReference type="EMBL" id="JAIFTL010000266">
    <property type="protein sequence ID" value="KAG9320695.1"/>
    <property type="molecule type" value="Genomic_DNA"/>
</dbReference>
<name>A0A9P8CZX0_MORAP</name>
<evidence type="ECO:0000313" key="2">
    <source>
        <dbReference type="EMBL" id="KAG9320695.1"/>
    </source>
</evidence>
<proteinExistence type="predicted"/>
<accession>A0A9P8CZX0</accession>
<evidence type="ECO:0000256" key="1">
    <source>
        <dbReference type="SAM" id="MobiDB-lite"/>
    </source>
</evidence>
<protein>
    <submittedName>
        <fullName evidence="2">Uncharacterized protein</fullName>
    </submittedName>
</protein>
<dbReference type="Proteomes" id="UP000717515">
    <property type="component" value="Unassembled WGS sequence"/>
</dbReference>
<comment type="caution">
    <text evidence="2">The sequence shown here is derived from an EMBL/GenBank/DDBJ whole genome shotgun (WGS) entry which is preliminary data.</text>
</comment>
<feature type="non-terminal residue" evidence="2">
    <location>
        <position position="1"/>
    </location>
</feature>
<reference evidence="2" key="1">
    <citation type="submission" date="2021-07" db="EMBL/GenBank/DDBJ databases">
        <title>Draft genome of Mortierella alpina, strain LL118, isolated from an aspen leaf litter sample.</title>
        <authorList>
            <person name="Yang S."/>
            <person name="Vinatzer B.A."/>
        </authorList>
    </citation>
    <scope>NUCLEOTIDE SEQUENCE</scope>
    <source>
        <strain evidence="2">LL118</strain>
    </source>
</reference>
<organism evidence="2 3">
    <name type="scientific">Mortierella alpina</name>
    <name type="common">Oleaginous fungus</name>
    <name type="synonym">Mortierella renispora</name>
    <dbReference type="NCBI Taxonomy" id="64518"/>
    <lineage>
        <taxon>Eukaryota</taxon>
        <taxon>Fungi</taxon>
        <taxon>Fungi incertae sedis</taxon>
        <taxon>Mucoromycota</taxon>
        <taxon>Mortierellomycotina</taxon>
        <taxon>Mortierellomycetes</taxon>
        <taxon>Mortierellales</taxon>
        <taxon>Mortierellaceae</taxon>
        <taxon>Mortierella</taxon>
    </lineage>
</organism>
<sequence>SADPAFNIVVNDTASVLDLTHGISDTLWEGNDIAAQNNGKAHQRPHKHLHVKHPHGVHIHRHRVHRLHGKHWGHHQRHHHRRLPRPILHRHFPRYRHRRLYVRRNLVCRGMVIDRLFCKYRVRIANPLMSAPVGGLKSPVAAFNNGGARVKHIDTVMGEPCSKNPPPRSAAAQKAP</sequence>
<gene>
    <name evidence="2" type="ORF">KVV02_002925</name>
</gene>
<dbReference type="AlphaFoldDB" id="A0A9P8CZX0"/>
<evidence type="ECO:0000313" key="3">
    <source>
        <dbReference type="Proteomes" id="UP000717515"/>
    </source>
</evidence>